<feature type="transmembrane region" description="Helical" evidence="1">
    <location>
        <begin position="47"/>
        <end position="67"/>
    </location>
</feature>
<proteinExistence type="predicted"/>
<feature type="transmembrane region" description="Helical" evidence="1">
    <location>
        <begin position="167"/>
        <end position="192"/>
    </location>
</feature>
<keyword evidence="1" id="KW-1133">Transmembrane helix</keyword>
<reference evidence="3" key="1">
    <citation type="journal article" date="2012" name="Science">
        <title>The Paleozoic origin of enzymatic lignin decomposition reconstructed from 31 fungal genomes.</title>
        <authorList>
            <person name="Floudas D."/>
            <person name="Binder M."/>
            <person name="Riley R."/>
            <person name="Barry K."/>
            <person name="Blanchette R.A."/>
            <person name="Henrissat B."/>
            <person name="Martinez A.T."/>
            <person name="Otillar R."/>
            <person name="Spatafora J.W."/>
            <person name="Yadav J.S."/>
            <person name="Aerts A."/>
            <person name="Benoit I."/>
            <person name="Boyd A."/>
            <person name="Carlson A."/>
            <person name="Copeland A."/>
            <person name="Coutinho P.M."/>
            <person name="de Vries R.P."/>
            <person name="Ferreira P."/>
            <person name="Findley K."/>
            <person name="Foster B."/>
            <person name="Gaskell J."/>
            <person name="Glotzer D."/>
            <person name="Gorecki P."/>
            <person name="Heitman J."/>
            <person name="Hesse C."/>
            <person name="Hori C."/>
            <person name="Igarashi K."/>
            <person name="Jurgens J.A."/>
            <person name="Kallen N."/>
            <person name="Kersten P."/>
            <person name="Kohler A."/>
            <person name="Kuees U."/>
            <person name="Kumar T.K.A."/>
            <person name="Kuo A."/>
            <person name="LaButti K."/>
            <person name="Larrondo L.F."/>
            <person name="Lindquist E."/>
            <person name="Ling A."/>
            <person name="Lombard V."/>
            <person name="Lucas S."/>
            <person name="Lundell T."/>
            <person name="Martin R."/>
            <person name="McLaughlin D.J."/>
            <person name="Morgenstern I."/>
            <person name="Morin E."/>
            <person name="Murat C."/>
            <person name="Nagy L.G."/>
            <person name="Nolan M."/>
            <person name="Ohm R.A."/>
            <person name="Patyshakuliyeva A."/>
            <person name="Rokas A."/>
            <person name="Ruiz-Duenas F.J."/>
            <person name="Sabat G."/>
            <person name="Salamov A."/>
            <person name="Samejima M."/>
            <person name="Schmutz J."/>
            <person name="Slot J.C."/>
            <person name="St John F."/>
            <person name="Stenlid J."/>
            <person name="Sun H."/>
            <person name="Sun S."/>
            <person name="Syed K."/>
            <person name="Tsang A."/>
            <person name="Wiebenga A."/>
            <person name="Young D."/>
            <person name="Pisabarro A."/>
            <person name="Eastwood D.C."/>
            <person name="Martin F."/>
            <person name="Cullen D."/>
            <person name="Grigoriev I.V."/>
            <person name="Hibbett D.S."/>
        </authorList>
    </citation>
    <scope>NUCLEOTIDE SEQUENCE [LARGE SCALE GENOMIC DNA]</scope>
    <source>
        <strain evidence="3">TFB10046</strain>
    </source>
</reference>
<sequence length="310" mass="33963">MFAVSTFLWAATVAQSVIWTRMILLSDSPTPLDQRIDQANQSVNTLLYLKAFGFNVNFFIGDALMTWRVTALYSWSRWVKVVLISLWLTSLATLGLGYTLCVSLSHFQVQPPNLCLYLDTGCWVLSLVLNAIATILMVRIAWSKRKARKAIYRDSESEDTTTRVDRILYILSISGVIYCVIGLFGLTGFALTSPSNQIYVGVNVLISIGDQLVGLYPTAVLVFILNEESIFGPGLSSPTLVAGEITQSIGFTRTREATAIGNLDSSRGENTRTFSKSNGSGPLHFSVSGALDSSWVRNFELDSATGTTIV</sequence>
<evidence type="ECO:0008006" key="4">
    <source>
        <dbReference type="Google" id="ProtNLM"/>
    </source>
</evidence>
<gene>
    <name evidence="2" type="ORF">AURDEDRAFT_153776</name>
</gene>
<dbReference type="Proteomes" id="UP000006514">
    <property type="component" value="Unassembled WGS sequence"/>
</dbReference>
<protein>
    <recommendedName>
        <fullName evidence="4">G-protein coupled receptors family 1 profile domain-containing protein</fullName>
    </recommendedName>
</protein>
<keyword evidence="1" id="KW-0812">Transmembrane</keyword>
<dbReference type="KEGG" id="adl:AURDEDRAFT_153776"/>
<feature type="transmembrane region" description="Helical" evidence="1">
    <location>
        <begin position="79"/>
        <end position="100"/>
    </location>
</feature>
<keyword evidence="3" id="KW-1185">Reference proteome</keyword>
<organism evidence="2 3">
    <name type="scientific">Auricularia subglabra (strain TFB-10046 / SS5)</name>
    <name type="common">White-rot fungus</name>
    <name type="synonym">Auricularia delicata (strain TFB10046)</name>
    <dbReference type="NCBI Taxonomy" id="717982"/>
    <lineage>
        <taxon>Eukaryota</taxon>
        <taxon>Fungi</taxon>
        <taxon>Dikarya</taxon>
        <taxon>Basidiomycota</taxon>
        <taxon>Agaricomycotina</taxon>
        <taxon>Agaricomycetes</taxon>
        <taxon>Auriculariales</taxon>
        <taxon>Auriculariaceae</taxon>
        <taxon>Auricularia</taxon>
    </lineage>
</organism>
<keyword evidence="1" id="KW-0472">Membrane</keyword>
<dbReference type="OMA" id="CAGNILM"/>
<evidence type="ECO:0000313" key="2">
    <source>
        <dbReference type="EMBL" id="EJD39555.1"/>
    </source>
</evidence>
<feature type="transmembrane region" description="Helical" evidence="1">
    <location>
        <begin position="198"/>
        <end position="225"/>
    </location>
</feature>
<evidence type="ECO:0000256" key="1">
    <source>
        <dbReference type="SAM" id="Phobius"/>
    </source>
</evidence>
<dbReference type="OrthoDB" id="2744793at2759"/>
<dbReference type="InParanoid" id="J0WXC5"/>
<evidence type="ECO:0000313" key="3">
    <source>
        <dbReference type="Proteomes" id="UP000006514"/>
    </source>
</evidence>
<dbReference type="EMBL" id="JH687812">
    <property type="protein sequence ID" value="EJD39555.1"/>
    <property type="molecule type" value="Genomic_DNA"/>
</dbReference>
<name>J0WXC5_AURST</name>
<accession>J0WXC5</accession>
<feature type="transmembrane region" description="Helical" evidence="1">
    <location>
        <begin position="120"/>
        <end position="142"/>
    </location>
</feature>
<dbReference type="AlphaFoldDB" id="J0WXC5"/>